<sequence length="49" mass="5634">MQYALAFLSEKMNALQKVKARLEHERPQQTHAASQPTSKTYVSTKRVCQ</sequence>
<gene>
    <name evidence="2" type="ORF">ACI8B_180144</name>
</gene>
<name>A0A653K360_9GAMM</name>
<dbReference type="Proteomes" id="UP000430404">
    <property type="component" value="Unassembled WGS sequence"/>
</dbReference>
<dbReference type="AlphaFoldDB" id="A0A653K360"/>
<evidence type="ECO:0000313" key="3">
    <source>
        <dbReference type="Proteomes" id="UP000430404"/>
    </source>
</evidence>
<proteinExistence type="predicted"/>
<dbReference type="EMBL" id="CABWKZ010000010">
    <property type="protein sequence ID" value="VXA54673.1"/>
    <property type="molecule type" value="Genomic_DNA"/>
</dbReference>
<feature type="region of interest" description="Disordered" evidence="1">
    <location>
        <begin position="22"/>
        <end position="49"/>
    </location>
</feature>
<protein>
    <submittedName>
        <fullName evidence="2">Uncharacterized protein</fullName>
    </submittedName>
</protein>
<evidence type="ECO:0000313" key="2">
    <source>
        <dbReference type="EMBL" id="VXA54673.1"/>
    </source>
</evidence>
<evidence type="ECO:0000256" key="1">
    <source>
        <dbReference type="SAM" id="MobiDB-lite"/>
    </source>
</evidence>
<feature type="compositionally biased region" description="Polar residues" evidence="1">
    <location>
        <begin position="29"/>
        <end position="43"/>
    </location>
</feature>
<organism evidence="2 3">
    <name type="scientific">Acinetobacter proteolyticus</name>
    <dbReference type="NCBI Taxonomy" id="1776741"/>
    <lineage>
        <taxon>Bacteria</taxon>
        <taxon>Pseudomonadati</taxon>
        <taxon>Pseudomonadota</taxon>
        <taxon>Gammaproteobacteria</taxon>
        <taxon>Moraxellales</taxon>
        <taxon>Moraxellaceae</taxon>
        <taxon>Acinetobacter</taxon>
    </lineage>
</organism>
<reference evidence="2 3" key="1">
    <citation type="submission" date="2019-10" db="EMBL/GenBank/DDBJ databases">
        <authorList>
            <person name="Karimi E."/>
        </authorList>
    </citation>
    <scope>NUCLEOTIDE SEQUENCE [LARGE SCALE GENOMIC DNA]</scope>
    <source>
        <strain evidence="2">Acinetobacter sp. 8BE</strain>
    </source>
</reference>
<accession>A0A653K360</accession>